<dbReference type="EMBL" id="JAEFBJ010000005">
    <property type="protein sequence ID" value="KAG7612128.1"/>
    <property type="molecule type" value="Genomic_DNA"/>
</dbReference>
<feature type="region of interest" description="Disordered" evidence="5">
    <location>
        <begin position="1241"/>
        <end position="1262"/>
    </location>
</feature>
<dbReference type="InterPro" id="IPR004146">
    <property type="entry name" value="DC1"/>
</dbReference>
<dbReference type="SMART" id="SM00249">
    <property type="entry name" value="PHD"/>
    <property type="match status" value="3"/>
</dbReference>
<feature type="domain" description="Zinc finger PHD-type" evidence="6">
    <location>
        <begin position="136"/>
        <end position="197"/>
    </location>
</feature>
<evidence type="ECO:0000259" key="6">
    <source>
        <dbReference type="SMART" id="SM00249"/>
    </source>
</evidence>
<keyword evidence="3" id="KW-0863">Zinc-finger</keyword>
<dbReference type="InterPro" id="IPR054483">
    <property type="entry name" value="DC1-like_CT"/>
</dbReference>
<evidence type="ECO:0000256" key="4">
    <source>
        <dbReference type="ARBA" id="ARBA00022833"/>
    </source>
</evidence>
<evidence type="ECO:0000256" key="3">
    <source>
        <dbReference type="ARBA" id="ARBA00022771"/>
    </source>
</evidence>
<dbReference type="PANTHER" id="PTHR32410:SF176">
    <property type="entry name" value="CHP-RICH ZINC FINGER PROTEIN-LIKE-RELATED"/>
    <property type="match status" value="1"/>
</dbReference>
<gene>
    <name evidence="7" type="ORF">ISN44_As05g041820</name>
</gene>
<dbReference type="PANTHER" id="PTHR32410">
    <property type="entry name" value="CYSTEINE/HISTIDINE-RICH C1 DOMAIN FAMILY PROTEIN"/>
    <property type="match status" value="1"/>
</dbReference>
<keyword evidence="4" id="KW-0862">Zinc</keyword>
<feature type="compositionally biased region" description="Polar residues" evidence="5">
    <location>
        <begin position="827"/>
        <end position="855"/>
    </location>
</feature>
<keyword evidence="8" id="KW-1185">Reference proteome</keyword>
<feature type="compositionally biased region" description="Polar residues" evidence="5">
    <location>
        <begin position="773"/>
        <end position="795"/>
    </location>
</feature>
<evidence type="ECO:0000313" key="7">
    <source>
        <dbReference type="EMBL" id="KAG7612128.1"/>
    </source>
</evidence>
<feature type="compositionally biased region" description="Basic and acidic residues" evidence="5">
    <location>
        <begin position="1253"/>
        <end position="1262"/>
    </location>
</feature>
<feature type="region of interest" description="Disordered" evidence="5">
    <location>
        <begin position="736"/>
        <end position="974"/>
    </location>
</feature>
<reference evidence="7 8" key="1">
    <citation type="submission" date="2020-12" db="EMBL/GenBank/DDBJ databases">
        <title>Concerted genomic and epigenomic changes stabilize Arabidopsis allopolyploids.</title>
        <authorList>
            <person name="Chen Z."/>
        </authorList>
    </citation>
    <scope>NUCLEOTIDE SEQUENCE [LARGE SCALE GENOMIC DNA]</scope>
    <source>
        <strain evidence="7">As9502</strain>
        <tissue evidence="7">Leaf</tissue>
    </source>
</reference>
<dbReference type="InterPro" id="IPR054059">
    <property type="entry name" value="MORF/ORRM1/DAG-like_MORF"/>
</dbReference>
<dbReference type="GO" id="GO:0008270">
    <property type="term" value="F:zinc ion binding"/>
    <property type="evidence" value="ECO:0007669"/>
    <property type="project" value="UniProtKB-KW"/>
</dbReference>
<dbReference type="AlphaFoldDB" id="A0A8T2DJ23"/>
<feature type="domain" description="Zinc finger PHD-type" evidence="6">
    <location>
        <begin position="449"/>
        <end position="511"/>
    </location>
</feature>
<feature type="compositionally biased region" description="Basic and acidic residues" evidence="5">
    <location>
        <begin position="745"/>
        <end position="758"/>
    </location>
</feature>
<feature type="domain" description="Zinc finger PHD-type" evidence="6">
    <location>
        <begin position="22"/>
        <end position="86"/>
    </location>
</feature>
<dbReference type="InterPro" id="IPR001965">
    <property type="entry name" value="Znf_PHD"/>
</dbReference>
<organism evidence="7 8">
    <name type="scientific">Arabidopsis suecica</name>
    <name type="common">Swedish thale-cress</name>
    <name type="synonym">Cardaminopsis suecica</name>
    <dbReference type="NCBI Taxonomy" id="45249"/>
    <lineage>
        <taxon>Eukaryota</taxon>
        <taxon>Viridiplantae</taxon>
        <taxon>Streptophyta</taxon>
        <taxon>Embryophyta</taxon>
        <taxon>Tracheophyta</taxon>
        <taxon>Spermatophyta</taxon>
        <taxon>Magnoliopsida</taxon>
        <taxon>eudicotyledons</taxon>
        <taxon>Gunneridae</taxon>
        <taxon>Pentapetalae</taxon>
        <taxon>rosids</taxon>
        <taxon>malvids</taxon>
        <taxon>Brassicales</taxon>
        <taxon>Brassicaceae</taxon>
        <taxon>Camelineae</taxon>
        <taxon>Arabidopsis</taxon>
    </lineage>
</organism>
<feature type="compositionally biased region" description="Polar residues" evidence="5">
    <location>
        <begin position="911"/>
        <end position="968"/>
    </location>
</feature>
<keyword evidence="1" id="KW-0479">Metal-binding</keyword>
<evidence type="ECO:0000256" key="2">
    <source>
        <dbReference type="ARBA" id="ARBA00022737"/>
    </source>
</evidence>
<comment type="caution">
    <text evidence="7">The sequence shown here is derived from an EMBL/GenBank/DDBJ whole genome shotgun (WGS) entry which is preliminary data.</text>
</comment>
<evidence type="ECO:0000313" key="8">
    <source>
        <dbReference type="Proteomes" id="UP000694251"/>
    </source>
</evidence>
<feature type="compositionally biased region" description="Polar residues" evidence="5">
    <location>
        <begin position="865"/>
        <end position="903"/>
    </location>
</feature>
<protein>
    <submittedName>
        <fullName evidence="7">Zinc finger PHD-type</fullName>
    </submittedName>
</protein>
<dbReference type="Pfam" id="PF21864">
    <property type="entry name" value="MORF_dom"/>
    <property type="match status" value="1"/>
</dbReference>
<evidence type="ECO:0000256" key="5">
    <source>
        <dbReference type="SAM" id="MobiDB-lite"/>
    </source>
</evidence>
<sequence>MSKLMLPFHEHPMTISNLHNHACDFCPGRPKPGTIFFCEECDLDLHKGCAGKFLNNSSRCNHSLKIFQGRFGTFGEDDDYQCHYCQQNVGFHFARCTICNISIDEKCLRNPPPLTIFQPKHHKHSLFLLGRLVAFTCNACGVEGDRNPYICIECNLMLHKECTDLPRVISINRHEHRISHTFHLGKGEGVWECGVCRKTIDCVYGAFICSRCPSSYAVHSRCATRKEVWDGIELEDVPEEDEELEDPFKVINKKGDIVHFSHEEHVLRLDVNYVHDNDTMRCGGCILPINDDPCYKCVECDFCLHKGCASLPRKKAHFLHNHKLSLGAHKDDVYVDKCGACETYSNGFKYECHDKNSCRGNIKYDIRCSSISEPFHHDDLHPHPLYWTLEETKQCKACGTEILKPLSCMVCEYALCIRCATLPKKVKHRCDDHFLSLCHDAGNSSGDLWCDICETKTDPSVCYYTCDKCGVSLHIKCVLGDLYYTKVGLVYPGLEVLPNNGATRPFCNSCKVRCKFSFLMKQTLGDLVRYFCSIGCIPRASEVSGRRFSKSPVSMAMFSHRLRRIVVAAPSYFQRFSTLSRPSDFPPVSSLLPRSVVKQSTAINRSPARLFSTSQYQYDPYTGEDSFMPDNEGCDFNHWLITMNFPKDNLPSRDEMISIFEQTCAKGLAISLEEAKKKIYAICTTSYQGFQATMTIGEVEKFRDLPGVQYIIPDSYIDVVNKVYGGDKYENGVITPGPVPVPTKEGFDSLEKESKPEQEEAEIILTPPDEGKTSGQVQGQASLTLPDQRSVNERQGTLALVQGQGQRSGMSILGKGQGEGRRMSIPGQWQSRGQGNRMPSFQGSEIPSFQGNVKQGQEMPIHGHGQTQRSQMPSSQGTLRQGQAQGSQRPSNQVGYNQGQGAQTPPYHQGQGAQTPPYQGSPNNYGQGAFVQYNQGPPQGNFVQRTQEKYNQMGQGNYTPQSGGNYSPAQGAGSPRFGYGQGQGGQLLSPYRGNYNQGQGTPLPGQGQEGQIPSHQMGFSQGLGAPVPPNQVTPGNYGQWEFVNYNQGTPHGNFLQGPQQNHNQGGQWNYSPQNGGHYGPAQFGQWYPGPPQGQGNLWPQYQRSYNQGQGTPFPGQCRCPNCGMPSYQGSYNQGQGTHIPGQWQGQDYAVPSYQASYNQAHEAPTPPYHGNYNQTTPGGYGQGTPANFNQGFPVNPANYNMQNGGNYGPPHGLVGNSGFRQGFAGQGQNQTFQQDDQRNLAGYLSNNNPVDPTETRKPNSRI</sequence>
<keyword evidence="2" id="KW-0677">Repeat</keyword>
<dbReference type="OrthoDB" id="1087223at2759"/>
<dbReference type="Pfam" id="PF22926">
    <property type="entry name" value="C1-like_CT"/>
    <property type="match status" value="1"/>
</dbReference>
<dbReference type="Pfam" id="PF03107">
    <property type="entry name" value="C1_2"/>
    <property type="match status" value="5"/>
</dbReference>
<accession>A0A8T2DJ23</accession>
<name>A0A8T2DJ23_ARASU</name>
<dbReference type="InterPro" id="IPR053192">
    <property type="entry name" value="Vacuole_Formation_Reg"/>
</dbReference>
<dbReference type="Proteomes" id="UP000694251">
    <property type="component" value="Chromosome 5"/>
</dbReference>
<proteinExistence type="predicted"/>
<evidence type="ECO:0000256" key="1">
    <source>
        <dbReference type="ARBA" id="ARBA00022723"/>
    </source>
</evidence>